<dbReference type="AlphaFoldDB" id="A0A1J4JTY8"/>
<feature type="compositionally biased region" description="Basic and acidic residues" evidence="3">
    <location>
        <begin position="34"/>
        <end position="74"/>
    </location>
</feature>
<dbReference type="PANTHER" id="PTHR23113">
    <property type="entry name" value="GUANINE NUCLEOTIDE EXCHANGE FACTOR"/>
    <property type="match status" value="1"/>
</dbReference>
<feature type="compositionally biased region" description="Basic and acidic residues" evidence="3">
    <location>
        <begin position="202"/>
        <end position="213"/>
    </location>
</feature>
<feature type="domain" description="Ras-GEF" evidence="4">
    <location>
        <begin position="759"/>
        <end position="996"/>
    </location>
</feature>
<feature type="compositionally biased region" description="Low complexity" evidence="3">
    <location>
        <begin position="296"/>
        <end position="326"/>
    </location>
</feature>
<gene>
    <name evidence="5" type="ORF">TRFO_06997</name>
</gene>
<reference evidence="5" key="1">
    <citation type="submission" date="2016-10" db="EMBL/GenBank/DDBJ databases">
        <authorList>
            <person name="Benchimol M."/>
            <person name="Almeida L.G."/>
            <person name="Vasconcelos A.T."/>
            <person name="Perreira-Neves A."/>
            <person name="Rosa I.A."/>
            <person name="Tasca T."/>
            <person name="Bogo M.R."/>
            <person name="de Souza W."/>
        </authorList>
    </citation>
    <scope>NUCLEOTIDE SEQUENCE [LARGE SCALE GENOMIC DNA]</scope>
    <source>
        <strain evidence="5">K</strain>
    </source>
</reference>
<keyword evidence="1 2" id="KW-0344">Guanine-nucleotide releasing factor</keyword>
<dbReference type="InterPro" id="IPR008937">
    <property type="entry name" value="Ras-like_GEF"/>
</dbReference>
<feature type="region of interest" description="Disordered" evidence="3">
    <location>
        <begin position="1"/>
        <end position="326"/>
    </location>
</feature>
<sequence length="1014" mass="115425">MFATSQKHEITTRCNDTHSIPKMSQAKIKKVTRKTHENNSSDKNENDYDSRIKEKNSIKENEKNKMKNLNEKSKTPNNNYKKKAPPILNTDSTDSSAEHSPAIGSPRLKMKIKVTANKSTDKHSNEKENDKSQLNSHKEGSKKKMPDSPLSGQSSKTSPRKGPVPILSDSSDESNEDIFEKVEKKYKVESPPKHMVVSSRSKSFDPKSRKKAVETANKIKNQSTTEDSDNSERSYYDKKSEYSSNSYSDKHQKLKSIKNAKNKEEYHSKNKEEDNSDPDFHDYSTPKKVKPILKPSSSHSNKTDSNSKSISISRPLPTSNSPSTLSQLYPSISKSKSTKNSFLKISDSISVDFFYVAPIIQPVIGKLTQKINGVEVNAVFQSKGISTMKSRTPLRTMSMNTIPYNSIVPMSKGPTKKTVIINDDSESNSSDCDSIDMTFADKDLPNSLFDKYSPTLQEIKVIFRESNIYIKSPITSIPSLTDLDINDEGDHQIEDAYLKAINFENENNTVSPKIAIHLGSKKELELTEKEADSLSSTEVAFIPTWNKISDLLFSASSSFDTLGDDSHKGLLHLNYNLTSMLECPTNDITTFDRAGKVYVDLIHPTSFLNLRFGTYVTEPNADLLHIYAWHNMGITPESIVESLKNAVSNVTSNNGPLIMNSVLQYIFSWLLNFSTDFVTNSSLVKAMNKVLMKIKEKTESLNRNDNKQRLKSVNILKTLIKALYDEVHTPLNYSLIVYEPTFKGPQSKSPNKIIQCKIDVQTIVKHFSFIELDIIKRIQKCELMQINWTRSKRSKLAPNIVHVLERFEQTALFVASSILVDSARRRARKIVYWVEVMKEAKKQNNFMLLFEIDAALFSLPINRMENTWKHVPSETIKILNHLHHLTVPSHKEILKYKEELYKDPTLTIPFIGPFLNELKYIFENSPVKKQQMNGKEFYNMVFQRSYMENILLMCQSWGTNLKFDLDAQLIEDCRKLEGKMNSLDELLTESLSLEKGKGTESKFIQNFIHSKSKK</sequence>
<dbReference type="GO" id="GO:0005886">
    <property type="term" value="C:plasma membrane"/>
    <property type="evidence" value="ECO:0007669"/>
    <property type="project" value="TreeGrafter"/>
</dbReference>
<dbReference type="GeneID" id="94828136"/>
<dbReference type="EMBL" id="MLAK01000860">
    <property type="protein sequence ID" value="OHT02593.1"/>
    <property type="molecule type" value="Genomic_DNA"/>
</dbReference>
<dbReference type="PROSITE" id="PS50009">
    <property type="entry name" value="RASGEF_CAT"/>
    <property type="match status" value="1"/>
</dbReference>
<evidence type="ECO:0000313" key="5">
    <source>
        <dbReference type="EMBL" id="OHT02593.1"/>
    </source>
</evidence>
<dbReference type="PANTHER" id="PTHR23113:SF368">
    <property type="entry name" value="CELL DIVISION CONTROL PROTEIN 25"/>
    <property type="match status" value="1"/>
</dbReference>
<dbReference type="GO" id="GO:0005085">
    <property type="term" value="F:guanyl-nucleotide exchange factor activity"/>
    <property type="evidence" value="ECO:0007669"/>
    <property type="project" value="UniProtKB-KW"/>
</dbReference>
<proteinExistence type="predicted"/>
<dbReference type="OrthoDB" id="546434at2759"/>
<organism evidence="5 6">
    <name type="scientific">Tritrichomonas foetus</name>
    <dbReference type="NCBI Taxonomy" id="1144522"/>
    <lineage>
        <taxon>Eukaryota</taxon>
        <taxon>Metamonada</taxon>
        <taxon>Parabasalia</taxon>
        <taxon>Tritrichomonadida</taxon>
        <taxon>Tritrichomonadidae</taxon>
        <taxon>Tritrichomonas</taxon>
    </lineage>
</organism>
<dbReference type="VEuPathDB" id="TrichDB:TRFO_06997"/>
<evidence type="ECO:0000259" key="4">
    <source>
        <dbReference type="PROSITE" id="PS50009"/>
    </source>
</evidence>
<dbReference type="RefSeq" id="XP_068355729.1">
    <property type="nucleotide sequence ID" value="XM_068493432.1"/>
</dbReference>
<feature type="compositionally biased region" description="Basic and acidic residues" evidence="3">
    <location>
        <begin position="1"/>
        <end position="11"/>
    </location>
</feature>
<evidence type="ECO:0000313" key="6">
    <source>
        <dbReference type="Proteomes" id="UP000179807"/>
    </source>
</evidence>
<comment type="caution">
    <text evidence="5">The sequence shown here is derived from an EMBL/GenBank/DDBJ whole genome shotgun (WGS) entry which is preliminary data.</text>
</comment>
<feature type="compositionally biased region" description="Basic and acidic residues" evidence="3">
    <location>
        <begin position="261"/>
        <end position="285"/>
    </location>
</feature>
<evidence type="ECO:0000256" key="3">
    <source>
        <dbReference type="SAM" id="MobiDB-lite"/>
    </source>
</evidence>
<evidence type="ECO:0000256" key="1">
    <source>
        <dbReference type="ARBA" id="ARBA00022658"/>
    </source>
</evidence>
<feature type="compositionally biased region" description="Basic and acidic residues" evidence="3">
    <location>
        <begin position="178"/>
        <end position="192"/>
    </location>
</feature>
<feature type="compositionally biased region" description="Basic and acidic residues" evidence="3">
    <location>
        <begin position="230"/>
        <end position="241"/>
    </location>
</feature>
<keyword evidence="6" id="KW-1185">Reference proteome</keyword>
<dbReference type="InterPro" id="IPR036964">
    <property type="entry name" value="RASGEF_cat_dom_sf"/>
</dbReference>
<dbReference type="Gene3D" id="1.10.840.10">
    <property type="entry name" value="Ras guanine-nucleotide exchange factors catalytic domain"/>
    <property type="match status" value="1"/>
</dbReference>
<dbReference type="InterPro" id="IPR001895">
    <property type="entry name" value="RASGEF_cat_dom"/>
</dbReference>
<dbReference type="SMART" id="SM00147">
    <property type="entry name" value="RasGEF"/>
    <property type="match status" value="1"/>
</dbReference>
<dbReference type="Pfam" id="PF00617">
    <property type="entry name" value="RasGEF"/>
    <property type="match status" value="1"/>
</dbReference>
<protein>
    <recommendedName>
        <fullName evidence="4">Ras-GEF domain-containing protein</fullName>
    </recommendedName>
</protein>
<name>A0A1J4JTY8_9EUKA</name>
<dbReference type="SUPFAM" id="SSF48366">
    <property type="entry name" value="Ras GEF"/>
    <property type="match status" value="1"/>
</dbReference>
<accession>A0A1J4JTY8</accession>
<dbReference type="GO" id="GO:0007265">
    <property type="term" value="P:Ras protein signal transduction"/>
    <property type="evidence" value="ECO:0007669"/>
    <property type="project" value="TreeGrafter"/>
</dbReference>
<dbReference type="InterPro" id="IPR023578">
    <property type="entry name" value="Ras_GEF_dom_sf"/>
</dbReference>
<feature type="compositionally biased region" description="Basic and acidic residues" evidence="3">
    <location>
        <begin position="119"/>
        <end position="146"/>
    </location>
</feature>
<dbReference type="Proteomes" id="UP000179807">
    <property type="component" value="Unassembled WGS sequence"/>
</dbReference>
<evidence type="ECO:0000256" key="2">
    <source>
        <dbReference type="PROSITE-ProRule" id="PRU00168"/>
    </source>
</evidence>